<reference evidence="6" key="2">
    <citation type="submission" date="2025-09" db="UniProtKB">
        <authorList>
            <consortium name="Ensembl"/>
        </authorList>
    </citation>
    <scope>IDENTIFICATION</scope>
</reference>
<keyword evidence="4 5" id="KW-0472">Membrane</keyword>
<evidence type="ECO:0000313" key="7">
    <source>
        <dbReference type="Proteomes" id="UP000694415"/>
    </source>
</evidence>
<reference evidence="6" key="1">
    <citation type="submission" date="2025-08" db="UniProtKB">
        <authorList>
            <consortium name="Ensembl"/>
        </authorList>
    </citation>
    <scope>IDENTIFICATION</scope>
</reference>
<keyword evidence="2 5" id="KW-0812">Transmembrane</keyword>
<evidence type="ECO:0000256" key="3">
    <source>
        <dbReference type="ARBA" id="ARBA00022989"/>
    </source>
</evidence>
<evidence type="ECO:0000256" key="1">
    <source>
        <dbReference type="ARBA" id="ARBA00004141"/>
    </source>
</evidence>
<dbReference type="AlphaFoldDB" id="A0A8C6HVK7"/>
<accession>A0A8C6HVK7</accession>
<feature type="transmembrane region" description="Helical" evidence="5">
    <location>
        <begin position="20"/>
        <end position="36"/>
    </location>
</feature>
<organism evidence="6 7">
    <name type="scientific">Mus spicilegus</name>
    <name type="common">Mound-building mouse</name>
    <dbReference type="NCBI Taxonomy" id="10103"/>
    <lineage>
        <taxon>Eukaryota</taxon>
        <taxon>Metazoa</taxon>
        <taxon>Chordata</taxon>
        <taxon>Craniata</taxon>
        <taxon>Vertebrata</taxon>
        <taxon>Euteleostomi</taxon>
        <taxon>Mammalia</taxon>
        <taxon>Eutheria</taxon>
        <taxon>Euarchontoglires</taxon>
        <taxon>Glires</taxon>
        <taxon>Rodentia</taxon>
        <taxon>Myomorpha</taxon>
        <taxon>Muroidea</taxon>
        <taxon>Muridae</taxon>
        <taxon>Murinae</taxon>
        <taxon>Mus</taxon>
        <taxon>Mus</taxon>
    </lineage>
</organism>
<sequence>MAWPQFLQRGALLTSFSHHHVAVFLLMFFSTSLLHVSRKMFNSIFKQWTPNVFSISVGLPAEIWSSNHLFPSTEEATLFLGTLDTVFLFSCAVGLFISGIIGDQLNLRRVLSSGMCSSVFVVSCRWSLECLCFRGQYFGSMPGFIGSPVWL</sequence>
<keyword evidence="7" id="KW-1185">Reference proteome</keyword>
<evidence type="ECO:0000256" key="5">
    <source>
        <dbReference type="SAM" id="Phobius"/>
    </source>
</evidence>
<name>A0A8C6HVK7_MUSSI</name>
<evidence type="ECO:0000256" key="2">
    <source>
        <dbReference type="ARBA" id="ARBA00022692"/>
    </source>
</evidence>
<proteinExistence type="predicted"/>
<dbReference type="PANTHER" id="PTHR43184">
    <property type="entry name" value="MAJOR FACILITATOR SUPERFAMILY TRANSPORTER 16, ISOFORM B"/>
    <property type="match status" value="1"/>
</dbReference>
<dbReference type="PANTHER" id="PTHR43184:SF12">
    <property type="entry name" value="SUGAR PHOSPHATE EXCHANGER 3"/>
    <property type="match status" value="1"/>
</dbReference>
<dbReference type="FunFam" id="1.20.1250.20:FF:001092">
    <property type="entry name" value="Solute carrier family 37 member 4b"/>
    <property type="match status" value="1"/>
</dbReference>
<protein>
    <submittedName>
        <fullName evidence="6">Uncharacterized protein</fullName>
    </submittedName>
</protein>
<dbReference type="GO" id="GO:0005789">
    <property type="term" value="C:endoplasmic reticulum membrane"/>
    <property type="evidence" value="ECO:0007669"/>
    <property type="project" value="TreeGrafter"/>
</dbReference>
<dbReference type="InterPro" id="IPR036259">
    <property type="entry name" value="MFS_trans_sf"/>
</dbReference>
<dbReference type="Proteomes" id="UP000694415">
    <property type="component" value="Unplaced"/>
</dbReference>
<evidence type="ECO:0000313" key="6">
    <source>
        <dbReference type="Ensembl" id="ENSMSIP00000026740.1"/>
    </source>
</evidence>
<feature type="transmembrane region" description="Helical" evidence="5">
    <location>
        <begin position="78"/>
        <end position="101"/>
    </location>
</feature>
<dbReference type="Ensembl" id="ENSMSIT00000033704.1">
    <property type="protein sequence ID" value="ENSMSIP00000026740.1"/>
    <property type="gene ID" value="ENSMSIG00000022551.1"/>
</dbReference>
<dbReference type="Gene3D" id="1.20.1250.20">
    <property type="entry name" value="MFS general substrate transporter like domains"/>
    <property type="match status" value="1"/>
</dbReference>
<dbReference type="GeneTree" id="ENSGT00940000163139"/>
<comment type="subcellular location">
    <subcellularLocation>
        <location evidence="1">Membrane</location>
        <topology evidence="1">Multi-pass membrane protein</topology>
    </subcellularLocation>
</comment>
<dbReference type="SUPFAM" id="SSF103473">
    <property type="entry name" value="MFS general substrate transporter"/>
    <property type="match status" value="1"/>
</dbReference>
<evidence type="ECO:0000256" key="4">
    <source>
        <dbReference type="ARBA" id="ARBA00023136"/>
    </source>
</evidence>
<keyword evidence="3 5" id="KW-1133">Transmembrane helix</keyword>